<protein>
    <submittedName>
        <fullName evidence="1">Uncharacterized protein</fullName>
    </submittedName>
</protein>
<organism evidence="1 2">
    <name type="scientific">Budvicia aquatica</name>
    <dbReference type="NCBI Taxonomy" id="82979"/>
    <lineage>
        <taxon>Bacteria</taxon>
        <taxon>Pseudomonadati</taxon>
        <taxon>Pseudomonadota</taxon>
        <taxon>Gammaproteobacteria</taxon>
        <taxon>Enterobacterales</taxon>
        <taxon>Budviciaceae</taxon>
        <taxon>Budvicia</taxon>
    </lineage>
</organism>
<accession>A0A484ZK13</accession>
<evidence type="ECO:0000313" key="2">
    <source>
        <dbReference type="Proteomes" id="UP000373449"/>
    </source>
</evidence>
<evidence type="ECO:0000313" key="1">
    <source>
        <dbReference type="EMBL" id="VFS48764.1"/>
    </source>
</evidence>
<name>A0A484ZK13_9GAMM</name>
<dbReference type="Proteomes" id="UP000373449">
    <property type="component" value="Unassembled WGS sequence"/>
</dbReference>
<gene>
    <name evidence="1" type="ORF">NCTC12282_03364</name>
</gene>
<dbReference type="EMBL" id="CAADJA010000002">
    <property type="protein sequence ID" value="VFS48764.1"/>
    <property type="molecule type" value="Genomic_DNA"/>
</dbReference>
<proteinExistence type="predicted"/>
<sequence>MFKYMCQSGFNITSPVLADTGVTIPAGHPYGKATITQDILKMCAKTSIQLILLRINQKSLHLTE</sequence>
<reference evidence="1 2" key="1">
    <citation type="submission" date="2019-03" db="EMBL/GenBank/DDBJ databases">
        <authorList>
            <consortium name="Pathogen Informatics"/>
        </authorList>
    </citation>
    <scope>NUCLEOTIDE SEQUENCE [LARGE SCALE GENOMIC DNA]</scope>
    <source>
        <strain evidence="1 2">NCTC12282</strain>
    </source>
</reference>
<dbReference type="AlphaFoldDB" id="A0A484ZK13"/>